<evidence type="ECO:0000313" key="8">
    <source>
        <dbReference type="Proteomes" id="UP000191024"/>
    </source>
</evidence>
<keyword evidence="3 6" id="KW-1133">Transmembrane helix</keyword>
<feature type="transmembrane region" description="Helical" evidence="6">
    <location>
        <begin position="250"/>
        <end position="270"/>
    </location>
</feature>
<dbReference type="GO" id="GO:0016020">
    <property type="term" value="C:membrane"/>
    <property type="evidence" value="ECO:0007669"/>
    <property type="project" value="UniProtKB-SubCell"/>
</dbReference>
<evidence type="ECO:0000313" key="7">
    <source>
        <dbReference type="EMBL" id="SCU97684.1"/>
    </source>
</evidence>
<comment type="subcellular location">
    <subcellularLocation>
        <location evidence="1">Membrane</location>
        <topology evidence="1">Multi-pass membrane protein</topology>
    </subcellularLocation>
</comment>
<proteinExistence type="predicted"/>
<dbReference type="GO" id="GO:0031398">
    <property type="term" value="P:positive regulation of protein ubiquitination"/>
    <property type="evidence" value="ECO:0007669"/>
    <property type="project" value="TreeGrafter"/>
</dbReference>
<evidence type="ECO:0000256" key="4">
    <source>
        <dbReference type="ARBA" id="ARBA00023136"/>
    </source>
</evidence>
<evidence type="ECO:0000256" key="2">
    <source>
        <dbReference type="ARBA" id="ARBA00022692"/>
    </source>
</evidence>
<dbReference type="OrthoDB" id="10003116at2759"/>
<gene>
    <name evidence="7" type="ORF">LAMI_0F10968G</name>
</gene>
<dbReference type="PANTHER" id="PTHR13396">
    <property type="entry name" value="NEDD4 FAMILY INTERACTING PROTEIN 1/2"/>
    <property type="match status" value="1"/>
</dbReference>
<feature type="region of interest" description="Disordered" evidence="5">
    <location>
        <begin position="88"/>
        <end position="109"/>
    </location>
</feature>
<feature type="region of interest" description="Disordered" evidence="5">
    <location>
        <begin position="1"/>
        <end position="38"/>
    </location>
</feature>
<evidence type="ECO:0000256" key="1">
    <source>
        <dbReference type="ARBA" id="ARBA00004141"/>
    </source>
</evidence>
<dbReference type="CDD" id="cd22212">
    <property type="entry name" value="NDFIP-like"/>
    <property type="match status" value="1"/>
</dbReference>
<dbReference type="GO" id="GO:0005794">
    <property type="term" value="C:Golgi apparatus"/>
    <property type="evidence" value="ECO:0007669"/>
    <property type="project" value="TreeGrafter"/>
</dbReference>
<dbReference type="InterPro" id="IPR019325">
    <property type="entry name" value="NEDD4/Bsd2"/>
</dbReference>
<evidence type="ECO:0000256" key="5">
    <source>
        <dbReference type="SAM" id="MobiDB-lite"/>
    </source>
</evidence>
<dbReference type="GO" id="GO:0030001">
    <property type="term" value="P:metal ion transport"/>
    <property type="evidence" value="ECO:0007669"/>
    <property type="project" value="InterPro"/>
</dbReference>
<evidence type="ECO:0000256" key="3">
    <source>
        <dbReference type="ARBA" id="ARBA00022989"/>
    </source>
</evidence>
<dbReference type="Proteomes" id="UP000191024">
    <property type="component" value="Chromosome F"/>
</dbReference>
<dbReference type="GO" id="GO:0005783">
    <property type="term" value="C:endoplasmic reticulum"/>
    <property type="evidence" value="ECO:0007669"/>
    <property type="project" value="TreeGrafter"/>
</dbReference>
<feature type="transmembrane region" description="Helical" evidence="6">
    <location>
        <begin position="148"/>
        <end position="169"/>
    </location>
</feature>
<dbReference type="PANTHER" id="PTHR13396:SF5">
    <property type="entry name" value="NEDD4 FAMILY INTERACTING PROTEIN"/>
    <property type="match status" value="1"/>
</dbReference>
<dbReference type="AlphaFoldDB" id="A0A1G4K2F7"/>
<sequence>MSHTDVGASAAGSSRETGVDDVPETAIGTLATQTNRARDAKESVLRRLHFLGRKFNILDRLPRRNSGDSPLSLLQYGANADGVFSNLTAKPDTRDGAGTVPESDKPPTYDEAAADIVPSYYGMDEDGAGMYYNEICFEGLPVGNVVNLLWNIIVSVSFQFVGFLLTYILHTSHAAKQGSRLGLGLTFLGYAYSMIPSDVTSKVGRTKQVDRIEPVNPNDINDARVYAGEASRDEFESQLSHGVVDQKQNMPFLVVLLLISGILIVCKAIYDYVKVKKMERRYLTQERV</sequence>
<protein>
    <submittedName>
        <fullName evidence="7">LAMI_0F10968g1_1</fullName>
    </submittedName>
</protein>
<dbReference type="Pfam" id="PF10176">
    <property type="entry name" value="NEDD4_Bsd2"/>
    <property type="match status" value="1"/>
</dbReference>
<keyword evidence="4 6" id="KW-0472">Membrane</keyword>
<keyword evidence="2 6" id="KW-0812">Transmembrane</keyword>
<dbReference type="GO" id="GO:0006511">
    <property type="term" value="P:ubiquitin-dependent protein catabolic process"/>
    <property type="evidence" value="ECO:0007669"/>
    <property type="project" value="TreeGrafter"/>
</dbReference>
<keyword evidence="8" id="KW-1185">Reference proteome</keyword>
<dbReference type="GO" id="GO:0048471">
    <property type="term" value="C:perinuclear region of cytoplasm"/>
    <property type="evidence" value="ECO:0007669"/>
    <property type="project" value="TreeGrafter"/>
</dbReference>
<dbReference type="EMBL" id="LT598467">
    <property type="protein sequence ID" value="SCU97684.1"/>
    <property type="molecule type" value="Genomic_DNA"/>
</dbReference>
<accession>A0A1G4K2F7</accession>
<name>A0A1G4K2F7_9SACH</name>
<evidence type="ECO:0000256" key="6">
    <source>
        <dbReference type="SAM" id="Phobius"/>
    </source>
</evidence>
<dbReference type="STRING" id="1230905.A0A1G4K2F7"/>
<dbReference type="GO" id="GO:0007034">
    <property type="term" value="P:vacuolar transport"/>
    <property type="evidence" value="ECO:0007669"/>
    <property type="project" value="InterPro"/>
</dbReference>
<organism evidence="7 8">
    <name type="scientific">Lachancea mirantina</name>
    <dbReference type="NCBI Taxonomy" id="1230905"/>
    <lineage>
        <taxon>Eukaryota</taxon>
        <taxon>Fungi</taxon>
        <taxon>Dikarya</taxon>
        <taxon>Ascomycota</taxon>
        <taxon>Saccharomycotina</taxon>
        <taxon>Saccharomycetes</taxon>
        <taxon>Saccharomycetales</taxon>
        <taxon>Saccharomycetaceae</taxon>
        <taxon>Lachancea</taxon>
    </lineage>
</organism>
<reference evidence="8" key="1">
    <citation type="submission" date="2016-03" db="EMBL/GenBank/DDBJ databases">
        <authorList>
            <person name="Devillers H."/>
        </authorList>
    </citation>
    <scope>NUCLEOTIDE SEQUENCE [LARGE SCALE GENOMIC DNA]</scope>
</reference>